<comment type="similarity">
    <text evidence="2">Belongs to the V-ATPase 116 kDa subunit family.</text>
</comment>
<sequence length="640" mass="72743">MAIAKIKLVDITSNTTNLDSVLTRFVDLKDFHPVLASEIVERVHGSTSFVAENPCQPLLQDLDEIEKKYELNLPNIELKDYNYNFNEMYDYMTEIKERLNTEVDHIKELQDFIRKYNDALIQVHNIESLDIPLDDLFACEFISIRFGRLPNDSVEKLRFFQSRPFVFKSFNHDANNSWCMYYTTDEYKREVDNIFSSLFFERIHIPDFVHGKPKDAIAALEEEIKQAQKMIDQYKADMYDITCGCSNRLACIKSELLFLNRSFEAKKYVVGLGDKFTISGFTEEHNVDKVQAAFSDIKDDIDIEIQDADSDKRITPPTKLKNGWFSKPFGMFVEMYGLPGYKDIDPTPFVAITYSILFGMMFGDLGQGLVLALIGWLAYKYKGMQLGAVGIRIGLSSAVFGLIYGSVFGNEELLNPLYRAIGFAEKPVHVMDSEFTMTLLIIAIGFGAFLIVVSMILNIFTLLKKKRYAEVIASHNGFAGLLLYGFILVGVALQFGLQIQVFNIFTILLFLGIPLVLIFFKEPLERRFRGHKLFPNGFGGFFVEGFFELFEIVLSYITNTLSFLRVGGFLLVHAGMMLVVTSLMTMVGGSGSILVLIFGNIFVMGLEGMIVGIQVLRLEFYEMFSRYYEGNGVAFNALNL</sequence>
<evidence type="ECO:0000256" key="7">
    <source>
        <dbReference type="ARBA" id="ARBA00023136"/>
    </source>
</evidence>
<dbReference type="Pfam" id="PF01496">
    <property type="entry name" value="V_ATPase_I"/>
    <property type="match status" value="1"/>
</dbReference>
<evidence type="ECO:0000313" key="9">
    <source>
        <dbReference type="EMBL" id="BCR36376.1"/>
    </source>
</evidence>
<feature type="transmembrane region" description="Helical" evidence="8">
    <location>
        <begin position="356"/>
        <end position="379"/>
    </location>
</feature>
<dbReference type="GO" id="GO:0007035">
    <property type="term" value="P:vacuolar acidification"/>
    <property type="evidence" value="ECO:0007669"/>
    <property type="project" value="TreeGrafter"/>
</dbReference>
<dbReference type="Proteomes" id="UP000620133">
    <property type="component" value="Chromosome"/>
</dbReference>
<dbReference type="GO" id="GO:0033179">
    <property type="term" value="C:proton-transporting V-type ATPase, V0 domain"/>
    <property type="evidence" value="ECO:0007669"/>
    <property type="project" value="InterPro"/>
</dbReference>
<dbReference type="GO" id="GO:0016471">
    <property type="term" value="C:vacuolar proton-transporting V-type ATPase complex"/>
    <property type="evidence" value="ECO:0007669"/>
    <property type="project" value="TreeGrafter"/>
</dbReference>
<accession>A0A7U9XV63</accession>
<feature type="transmembrane region" description="Helical" evidence="8">
    <location>
        <begin position="533"/>
        <end position="557"/>
    </location>
</feature>
<keyword evidence="4 8" id="KW-0812">Transmembrane</keyword>
<dbReference type="PANTHER" id="PTHR11629">
    <property type="entry name" value="VACUOLAR PROTON ATPASES"/>
    <property type="match status" value="1"/>
</dbReference>
<feature type="transmembrane region" description="Helical" evidence="8">
    <location>
        <begin position="501"/>
        <end position="521"/>
    </location>
</feature>
<feature type="transmembrane region" description="Helical" evidence="8">
    <location>
        <begin position="439"/>
        <end position="463"/>
    </location>
</feature>
<dbReference type="EMBL" id="AP024412">
    <property type="protein sequence ID" value="BCR36376.1"/>
    <property type="molecule type" value="Genomic_DNA"/>
</dbReference>
<reference evidence="9" key="1">
    <citation type="submission" date="2021-01" db="EMBL/GenBank/DDBJ databases">
        <title>Draft genome sequence of Acholeplasmataceae bacterium strain Mahy22.</title>
        <authorList>
            <person name="Watanabe M."/>
            <person name="Kojima H."/>
            <person name="Fukui M."/>
        </authorList>
    </citation>
    <scope>NUCLEOTIDE SEQUENCE</scope>
    <source>
        <strain evidence="9">Mahy22</strain>
    </source>
</reference>
<dbReference type="GO" id="GO:0051117">
    <property type="term" value="F:ATPase binding"/>
    <property type="evidence" value="ECO:0007669"/>
    <property type="project" value="TreeGrafter"/>
</dbReference>
<keyword evidence="7 8" id="KW-0472">Membrane</keyword>
<evidence type="ECO:0000313" key="10">
    <source>
        <dbReference type="Proteomes" id="UP000620133"/>
    </source>
</evidence>
<protein>
    <submittedName>
        <fullName evidence="9">V-type ATP synthase subunit I</fullName>
    </submittedName>
</protein>
<feature type="transmembrane region" description="Helical" evidence="8">
    <location>
        <begin position="386"/>
        <end position="407"/>
    </location>
</feature>
<name>A0A7U9XV63_9MOLU</name>
<evidence type="ECO:0000256" key="5">
    <source>
        <dbReference type="ARBA" id="ARBA00022989"/>
    </source>
</evidence>
<feature type="transmembrane region" description="Helical" evidence="8">
    <location>
        <begin position="593"/>
        <end position="616"/>
    </location>
</feature>
<proteinExistence type="inferred from homology"/>
<keyword evidence="6" id="KW-0406">Ion transport</keyword>
<evidence type="ECO:0000256" key="8">
    <source>
        <dbReference type="SAM" id="Phobius"/>
    </source>
</evidence>
<dbReference type="KEGG" id="manr:MPAN_012690"/>
<evidence type="ECO:0000256" key="3">
    <source>
        <dbReference type="ARBA" id="ARBA00022448"/>
    </source>
</evidence>
<evidence type="ECO:0000256" key="4">
    <source>
        <dbReference type="ARBA" id="ARBA00022692"/>
    </source>
</evidence>
<dbReference type="PANTHER" id="PTHR11629:SF63">
    <property type="entry name" value="V-TYPE PROTON ATPASE SUBUNIT A"/>
    <property type="match status" value="1"/>
</dbReference>
<organism evidence="9 10">
    <name type="scientific">Mariniplasma anaerobium</name>
    <dbReference type="NCBI Taxonomy" id="2735436"/>
    <lineage>
        <taxon>Bacteria</taxon>
        <taxon>Bacillati</taxon>
        <taxon>Mycoplasmatota</taxon>
        <taxon>Mollicutes</taxon>
        <taxon>Acholeplasmatales</taxon>
        <taxon>Acholeplasmataceae</taxon>
        <taxon>Mariniplasma</taxon>
    </lineage>
</organism>
<gene>
    <name evidence="9" type="ORF">MPAN_012690</name>
</gene>
<dbReference type="GO" id="GO:0046961">
    <property type="term" value="F:proton-transporting ATPase activity, rotational mechanism"/>
    <property type="evidence" value="ECO:0007669"/>
    <property type="project" value="InterPro"/>
</dbReference>
<keyword evidence="10" id="KW-1185">Reference proteome</keyword>
<keyword evidence="3" id="KW-0813">Transport</keyword>
<evidence type="ECO:0000256" key="2">
    <source>
        <dbReference type="ARBA" id="ARBA00009904"/>
    </source>
</evidence>
<dbReference type="AlphaFoldDB" id="A0A7U9XV63"/>
<evidence type="ECO:0000256" key="1">
    <source>
        <dbReference type="ARBA" id="ARBA00004141"/>
    </source>
</evidence>
<evidence type="ECO:0000256" key="6">
    <source>
        <dbReference type="ARBA" id="ARBA00023065"/>
    </source>
</evidence>
<dbReference type="RefSeq" id="WP_176238810.1">
    <property type="nucleotide sequence ID" value="NZ_AP024412.1"/>
</dbReference>
<keyword evidence="5 8" id="KW-1133">Transmembrane helix</keyword>
<dbReference type="InterPro" id="IPR002490">
    <property type="entry name" value="V-ATPase_116kDa_su"/>
</dbReference>
<comment type="subcellular location">
    <subcellularLocation>
        <location evidence="1">Membrane</location>
        <topology evidence="1">Multi-pass membrane protein</topology>
    </subcellularLocation>
</comment>
<feature type="transmembrane region" description="Helical" evidence="8">
    <location>
        <begin position="563"/>
        <end position="581"/>
    </location>
</feature>
<feature type="transmembrane region" description="Helical" evidence="8">
    <location>
        <begin position="475"/>
        <end position="495"/>
    </location>
</feature>